<organism evidence="6">
    <name type="scientific">Notodromas monacha</name>
    <dbReference type="NCBI Taxonomy" id="399045"/>
    <lineage>
        <taxon>Eukaryota</taxon>
        <taxon>Metazoa</taxon>
        <taxon>Ecdysozoa</taxon>
        <taxon>Arthropoda</taxon>
        <taxon>Crustacea</taxon>
        <taxon>Oligostraca</taxon>
        <taxon>Ostracoda</taxon>
        <taxon>Podocopa</taxon>
        <taxon>Podocopida</taxon>
        <taxon>Cypridocopina</taxon>
        <taxon>Cypridoidea</taxon>
        <taxon>Cyprididae</taxon>
        <taxon>Notodromas</taxon>
    </lineage>
</organism>
<keyword evidence="1 2" id="KW-0193">Cuticle</keyword>
<evidence type="ECO:0000256" key="2">
    <source>
        <dbReference type="PROSITE-ProRule" id="PRU00497"/>
    </source>
</evidence>
<evidence type="ECO:0000313" key="6">
    <source>
        <dbReference type="EMBL" id="CAD7284449.1"/>
    </source>
</evidence>
<dbReference type="GO" id="GO:0031012">
    <property type="term" value="C:extracellular matrix"/>
    <property type="evidence" value="ECO:0007669"/>
    <property type="project" value="TreeGrafter"/>
</dbReference>
<feature type="compositionally biased region" description="Low complexity" evidence="3">
    <location>
        <begin position="130"/>
        <end position="142"/>
    </location>
</feature>
<accession>A0A7R9C181</accession>
<dbReference type="EMBL" id="CAJPEX010008223">
    <property type="protein sequence ID" value="CAG0924601.1"/>
    <property type="molecule type" value="Genomic_DNA"/>
</dbReference>
<name>A0A7R9C181_9CRUS</name>
<dbReference type="PANTHER" id="PTHR12236:SF79">
    <property type="entry name" value="CUTICULAR PROTEIN 50CB-RELATED"/>
    <property type="match status" value="1"/>
</dbReference>
<keyword evidence="4" id="KW-0732">Signal</keyword>
<dbReference type="PANTHER" id="PTHR12236">
    <property type="entry name" value="STRUCTURAL CONTITUENT OF CUTICLE"/>
    <property type="match status" value="1"/>
</dbReference>
<evidence type="ECO:0000256" key="3">
    <source>
        <dbReference type="SAM" id="MobiDB-lite"/>
    </source>
</evidence>
<feature type="region of interest" description="Disordered" evidence="3">
    <location>
        <begin position="130"/>
        <end position="156"/>
    </location>
</feature>
<dbReference type="EMBL" id="OA883032">
    <property type="protein sequence ID" value="CAD7277742.1"/>
    <property type="molecule type" value="Genomic_DNA"/>
</dbReference>
<dbReference type="InterPro" id="IPR051217">
    <property type="entry name" value="Insect_Cuticle_Struc_Prot"/>
</dbReference>
<keyword evidence="7" id="KW-1185">Reference proteome</keyword>
<evidence type="ECO:0000313" key="5">
    <source>
        <dbReference type="EMBL" id="CAD7277742.1"/>
    </source>
</evidence>
<dbReference type="AlphaFoldDB" id="A0A7R9C181"/>
<reference evidence="6" key="1">
    <citation type="submission" date="2020-11" db="EMBL/GenBank/DDBJ databases">
        <authorList>
            <person name="Tran Van P."/>
        </authorList>
    </citation>
    <scope>NUCLEOTIDE SEQUENCE</scope>
</reference>
<feature type="signal peptide" evidence="4">
    <location>
        <begin position="1"/>
        <end position="29"/>
    </location>
</feature>
<dbReference type="EMBL" id="OA890260">
    <property type="protein sequence ID" value="CAD7284449.1"/>
    <property type="molecule type" value="Genomic_DNA"/>
</dbReference>
<dbReference type="PROSITE" id="PS51155">
    <property type="entry name" value="CHIT_BIND_RR_2"/>
    <property type="match status" value="1"/>
</dbReference>
<evidence type="ECO:0000313" key="7">
    <source>
        <dbReference type="Proteomes" id="UP000678499"/>
    </source>
</evidence>
<evidence type="ECO:0000256" key="1">
    <source>
        <dbReference type="ARBA" id="ARBA00022460"/>
    </source>
</evidence>
<dbReference type="Proteomes" id="UP000678499">
    <property type="component" value="Unassembled WGS sequence"/>
</dbReference>
<evidence type="ECO:0008006" key="8">
    <source>
        <dbReference type="Google" id="ProtNLM"/>
    </source>
</evidence>
<gene>
    <name evidence="6" type="ORF">NMOB1V02_LOCUS12055</name>
    <name evidence="5" type="ORF">NMOB1V02_LOCUS5466</name>
</gene>
<dbReference type="GO" id="GO:0042302">
    <property type="term" value="F:structural constituent of cuticle"/>
    <property type="evidence" value="ECO:0007669"/>
    <property type="project" value="UniProtKB-UniRule"/>
</dbReference>
<protein>
    <recommendedName>
        <fullName evidence="8">Cuticle protein</fullName>
    </recommendedName>
</protein>
<dbReference type="OrthoDB" id="6884310at2759"/>
<dbReference type="GO" id="GO:0005615">
    <property type="term" value="C:extracellular space"/>
    <property type="evidence" value="ECO:0007669"/>
    <property type="project" value="TreeGrafter"/>
</dbReference>
<sequence>MHSCPWGRARWVPRVSFILAAVIVGVCVADSQPAYRPAQPYRPAAYQSYDAPPKYSFDWSVRDDYTYNNYNHQESRDGDNTQGSYSVLLPDGRVQTVKYYVNGDSGFVAEVTYSGEPKYEASYQKPAYKPAPAAYQPAQKPAYRPRPAYQPTPYPA</sequence>
<evidence type="ECO:0000256" key="4">
    <source>
        <dbReference type="SAM" id="SignalP"/>
    </source>
</evidence>
<proteinExistence type="predicted"/>
<dbReference type="EMBL" id="CAJPEX010000995">
    <property type="protein sequence ID" value="CAG0917894.1"/>
    <property type="molecule type" value="Genomic_DNA"/>
</dbReference>
<dbReference type="InterPro" id="IPR000618">
    <property type="entry name" value="Insect_cuticle"/>
</dbReference>
<feature type="chain" id="PRO_5036403136" description="Cuticle protein" evidence="4">
    <location>
        <begin position="30"/>
        <end position="156"/>
    </location>
</feature>
<dbReference type="Pfam" id="PF00379">
    <property type="entry name" value="Chitin_bind_4"/>
    <property type="match status" value="1"/>
</dbReference>